<dbReference type="Proteomes" id="UP001500620">
    <property type="component" value="Unassembled WGS sequence"/>
</dbReference>
<gene>
    <name evidence="1" type="ORF">GCM10022255_037440</name>
</gene>
<evidence type="ECO:0000313" key="2">
    <source>
        <dbReference type="Proteomes" id="UP001500620"/>
    </source>
</evidence>
<sequence>MPAADQRRSQRQHRTDVPDFAPLVAAVMAKPGGRIVEAPMDAY</sequence>
<comment type="caution">
    <text evidence="1">The sequence shown here is derived from an EMBL/GenBank/DDBJ whole genome shotgun (WGS) entry which is preliminary data.</text>
</comment>
<name>A0ABP8D8U9_9ACTN</name>
<organism evidence="1 2">
    <name type="scientific">Dactylosporangium darangshiense</name>
    <dbReference type="NCBI Taxonomy" id="579108"/>
    <lineage>
        <taxon>Bacteria</taxon>
        <taxon>Bacillati</taxon>
        <taxon>Actinomycetota</taxon>
        <taxon>Actinomycetes</taxon>
        <taxon>Micromonosporales</taxon>
        <taxon>Micromonosporaceae</taxon>
        <taxon>Dactylosporangium</taxon>
    </lineage>
</organism>
<accession>A0ABP8D8U9</accession>
<keyword evidence="2" id="KW-1185">Reference proteome</keyword>
<dbReference type="RefSeq" id="WP_345128276.1">
    <property type="nucleotide sequence ID" value="NZ_BAABAT010000009.1"/>
</dbReference>
<reference evidence="2" key="1">
    <citation type="journal article" date="2019" name="Int. J. Syst. Evol. Microbiol.">
        <title>The Global Catalogue of Microorganisms (GCM) 10K type strain sequencing project: providing services to taxonomists for standard genome sequencing and annotation.</title>
        <authorList>
            <consortium name="The Broad Institute Genomics Platform"/>
            <consortium name="The Broad Institute Genome Sequencing Center for Infectious Disease"/>
            <person name="Wu L."/>
            <person name="Ma J."/>
        </authorList>
    </citation>
    <scope>NUCLEOTIDE SEQUENCE [LARGE SCALE GENOMIC DNA]</scope>
    <source>
        <strain evidence="2">JCM 17441</strain>
    </source>
</reference>
<proteinExistence type="predicted"/>
<evidence type="ECO:0000313" key="1">
    <source>
        <dbReference type="EMBL" id="GAA4250173.1"/>
    </source>
</evidence>
<dbReference type="EMBL" id="BAABAT010000009">
    <property type="protein sequence ID" value="GAA4250173.1"/>
    <property type="molecule type" value="Genomic_DNA"/>
</dbReference>
<protein>
    <submittedName>
        <fullName evidence="1">Uncharacterized protein</fullName>
    </submittedName>
</protein>